<evidence type="ECO:0000313" key="3">
    <source>
        <dbReference type="Proteomes" id="UP001228044"/>
    </source>
</evidence>
<organism evidence="2 3">
    <name type="scientific">Roseateles violae</name>
    <dbReference type="NCBI Taxonomy" id="3058042"/>
    <lineage>
        <taxon>Bacteria</taxon>
        <taxon>Pseudomonadati</taxon>
        <taxon>Pseudomonadota</taxon>
        <taxon>Betaproteobacteria</taxon>
        <taxon>Burkholderiales</taxon>
        <taxon>Sphaerotilaceae</taxon>
        <taxon>Roseateles</taxon>
    </lineage>
</organism>
<dbReference type="EMBL" id="JAUHHC010000001">
    <property type="protein sequence ID" value="MDN3919531.1"/>
    <property type="molecule type" value="Genomic_DNA"/>
</dbReference>
<keyword evidence="3" id="KW-1185">Reference proteome</keyword>
<keyword evidence="1" id="KW-0812">Transmembrane</keyword>
<accession>A0ABT8DTM9</accession>
<comment type="caution">
    <text evidence="2">The sequence shown here is derived from an EMBL/GenBank/DDBJ whole genome shotgun (WGS) entry which is preliminary data.</text>
</comment>
<keyword evidence="1" id="KW-1133">Transmembrane helix</keyword>
<evidence type="ECO:0000256" key="1">
    <source>
        <dbReference type="SAM" id="Phobius"/>
    </source>
</evidence>
<feature type="transmembrane region" description="Helical" evidence="1">
    <location>
        <begin position="20"/>
        <end position="39"/>
    </location>
</feature>
<reference evidence="2 3" key="1">
    <citation type="submission" date="2023-06" db="EMBL/GenBank/DDBJ databases">
        <title>Pelomonas sp. PFR6 16S ribosomal RNA gene Genome sequencing and assembly.</title>
        <authorList>
            <person name="Woo H."/>
        </authorList>
    </citation>
    <scope>NUCLEOTIDE SEQUENCE [LARGE SCALE GENOMIC DNA]</scope>
    <source>
        <strain evidence="2 3">PFR6</strain>
    </source>
</reference>
<feature type="transmembrane region" description="Helical" evidence="1">
    <location>
        <begin position="45"/>
        <end position="67"/>
    </location>
</feature>
<evidence type="ECO:0008006" key="4">
    <source>
        <dbReference type="Google" id="ProtNLM"/>
    </source>
</evidence>
<dbReference type="RefSeq" id="WP_290357832.1">
    <property type="nucleotide sequence ID" value="NZ_JAUHHC010000001.1"/>
</dbReference>
<name>A0ABT8DTM9_9BURK</name>
<evidence type="ECO:0000313" key="2">
    <source>
        <dbReference type="EMBL" id="MDN3919531.1"/>
    </source>
</evidence>
<proteinExistence type="predicted"/>
<feature type="transmembrane region" description="Helical" evidence="1">
    <location>
        <begin position="132"/>
        <end position="154"/>
    </location>
</feature>
<gene>
    <name evidence="2" type="ORF">QWJ38_04465</name>
</gene>
<protein>
    <recommendedName>
        <fullName evidence="4">DUF308 domain-containing protein</fullName>
    </recommendedName>
</protein>
<feature type="transmembrane region" description="Helical" evidence="1">
    <location>
        <begin position="79"/>
        <end position="102"/>
    </location>
</feature>
<keyword evidence="1" id="KW-0472">Membrane</keyword>
<dbReference type="Proteomes" id="UP001228044">
    <property type="component" value="Unassembled WGS sequence"/>
</dbReference>
<sequence length="186" mass="19698">MKHREQMLRVGGHHQRRWRIAVWGLAAALLALPGLAMQFSSEVRWGVFDFIVFALMLLCACGGYELAQQLRPGNGSQRAAVCVAIAGGFLLVWMNLAVGLIGEPDDPANLMFAGVLLIGLLGAALTRLRPGAMAGVLLAMAAAQALAAGVAALAGWRLPPLASLFFIALWLLSAQLFRRAAARAAV</sequence>
<feature type="transmembrane region" description="Helical" evidence="1">
    <location>
        <begin position="160"/>
        <end position="177"/>
    </location>
</feature>
<feature type="transmembrane region" description="Helical" evidence="1">
    <location>
        <begin position="108"/>
        <end position="125"/>
    </location>
</feature>